<evidence type="ECO:0000313" key="1">
    <source>
        <dbReference type="EMBL" id="KKN44445.1"/>
    </source>
</evidence>
<dbReference type="EMBL" id="LAZR01001451">
    <property type="protein sequence ID" value="KKN44445.1"/>
    <property type="molecule type" value="Genomic_DNA"/>
</dbReference>
<dbReference type="AlphaFoldDB" id="A0A0F9QK10"/>
<accession>A0A0F9QK10</accession>
<organism evidence="1">
    <name type="scientific">marine sediment metagenome</name>
    <dbReference type="NCBI Taxonomy" id="412755"/>
    <lineage>
        <taxon>unclassified sequences</taxon>
        <taxon>metagenomes</taxon>
        <taxon>ecological metagenomes</taxon>
    </lineage>
</organism>
<name>A0A0F9QK10_9ZZZZ</name>
<sequence>MKRRTSLMWMLAVVLALMAALMVGPMFAPVAAGGEDGALMVAEGPYGLEPASGPVLEQTFVMNGAVDSRAAPYGFDQFSDLQLGYNIAGAPSVDMTMAPYGPEHIILSSAVCGLHQPVYYPLFFP</sequence>
<protein>
    <submittedName>
        <fullName evidence="1">Uncharacterized protein</fullName>
    </submittedName>
</protein>
<comment type="caution">
    <text evidence="1">The sequence shown here is derived from an EMBL/GenBank/DDBJ whole genome shotgun (WGS) entry which is preliminary data.</text>
</comment>
<proteinExistence type="predicted"/>
<gene>
    <name evidence="1" type="ORF">LCGC14_0692920</name>
</gene>
<reference evidence="1" key="1">
    <citation type="journal article" date="2015" name="Nature">
        <title>Complex archaea that bridge the gap between prokaryotes and eukaryotes.</title>
        <authorList>
            <person name="Spang A."/>
            <person name="Saw J.H."/>
            <person name="Jorgensen S.L."/>
            <person name="Zaremba-Niedzwiedzka K."/>
            <person name="Martijn J."/>
            <person name="Lind A.E."/>
            <person name="van Eijk R."/>
            <person name="Schleper C."/>
            <person name="Guy L."/>
            <person name="Ettema T.J."/>
        </authorList>
    </citation>
    <scope>NUCLEOTIDE SEQUENCE</scope>
</reference>